<keyword evidence="2" id="KW-1185">Reference proteome</keyword>
<name>A0A369JG90_HYPMA</name>
<sequence>MPGCWWKLDNRWTECHAQEDPLVPYGPRAYLNMQDCQLPTHGATPQDAQGIRPMRVRQALQMKVTEQRDIDVWC</sequence>
<proteinExistence type="predicted"/>
<evidence type="ECO:0000313" key="1">
    <source>
        <dbReference type="EMBL" id="RDB18434.1"/>
    </source>
</evidence>
<dbReference type="EMBL" id="LUEZ02000102">
    <property type="protein sequence ID" value="RDB18434.1"/>
    <property type="molecule type" value="Genomic_DNA"/>
</dbReference>
<evidence type="ECO:0000313" key="2">
    <source>
        <dbReference type="Proteomes" id="UP000076154"/>
    </source>
</evidence>
<dbReference type="Proteomes" id="UP000076154">
    <property type="component" value="Unassembled WGS sequence"/>
</dbReference>
<comment type="caution">
    <text evidence="1">The sequence shown here is derived from an EMBL/GenBank/DDBJ whole genome shotgun (WGS) entry which is preliminary data.</text>
</comment>
<accession>A0A369JG90</accession>
<organism evidence="1 2">
    <name type="scientific">Hypsizygus marmoreus</name>
    <name type="common">White beech mushroom</name>
    <name type="synonym">Agaricus marmoreus</name>
    <dbReference type="NCBI Taxonomy" id="39966"/>
    <lineage>
        <taxon>Eukaryota</taxon>
        <taxon>Fungi</taxon>
        <taxon>Dikarya</taxon>
        <taxon>Basidiomycota</taxon>
        <taxon>Agaricomycotina</taxon>
        <taxon>Agaricomycetes</taxon>
        <taxon>Agaricomycetidae</taxon>
        <taxon>Agaricales</taxon>
        <taxon>Tricholomatineae</taxon>
        <taxon>Lyophyllaceae</taxon>
        <taxon>Hypsizygus</taxon>
    </lineage>
</organism>
<gene>
    <name evidence="1" type="ORF">Hypma_000343</name>
</gene>
<reference evidence="1" key="1">
    <citation type="submission" date="2018-04" db="EMBL/GenBank/DDBJ databases">
        <title>Whole genome sequencing of Hypsizygus marmoreus.</title>
        <authorList>
            <person name="Choi I.-G."/>
            <person name="Min B."/>
            <person name="Kim J.-G."/>
            <person name="Kim S."/>
            <person name="Oh Y.-L."/>
            <person name="Kong W.-S."/>
            <person name="Park H."/>
            <person name="Jeong J."/>
            <person name="Song E.-S."/>
        </authorList>
    </citation>
    <scope>NUCLEOTIDE SEQUENCE [LARGE SCALE GENOMIC DNA]</scope>
    <source>
        <strain evidence="1">51987-8</strain>
    </source>
</reference>
<dbReference type="InParanoid" id="A0A369JG90"/>
<protein>
    <submittedName>
        <fullName evidence="1">Uncharacterized protein</fullName>
    </submittedName>
</protein>
<dbReference type="AlphaFoldDB" id="A0A369JG90"/>